<keyword evidence="1" id="KW-0472">Membrane</keyword>
<proteinExistence type="predicted"/>
<name>A0A3A1YS07_9GAMM</name>
<dbReference type="AlphaFoldDB" id="A0A3A1YS07"/>
<feature type="transmembrane region" description="Helical" evidence="1">
    <location>
        <begin position="145"/>
        <end position="169"/>
    </location>
</feature>
<feature type="transmembrane region" description="Helical" evidence="1">
    <location>
        <begin position="111"/>
        <end position="133"/>
    </location>
</feature>
<keyword evidence="1" id="KW-0812">Transmembrane</keyword>
<feature type="transmembrane region" description="Helical" evidence="1">
    <location>
        <begin position="80"/>
        <end position="99"/>
    </location>
</feature>
<gene>
    <name evidence="2" type="ORF">CKF58_03250</name>
</gene>
<comment type="caution">
    <text evidence="2">The sequence shown here is derived from an EMBL/GenBank/DDBJ whole genome shotgun (WGS) entry which is preliminary data.</text>
</comment>
<reference evidence="2 3" key="1">
    <citation type="submission" date="2017-08" db="EMBL/GenBank/DDBJ databases">
        <title>Reclassification of Bisgaard taxon 37 and 44.</title>
        <authorList>
            <person name="Christensen H."/>
        </authorList>
    </citation>
    <scope>NUCLEOTIDE SEQUENCE [LARGE SCALE GENOMIC DNA]</scope>
    <source>
        <strain evidence="2 3">111</strain>
    </source>
</reference>
<dbReference type="EMBL" id="NRJG01000052">
    <property type="protein sequence ID" value="RIY38807.1"/>
    <property type="molecule type" value="Genomic_DNA"/>
</dbReference>
<dbReference type="Proteomes" id="UP000265916">
    <property type="component" value="Unassembled WGS sequence"/>
</dbReference>
<evidence type="ECO:0000313" key="3">
    <source>
        <dbReference type="Proteomes" id="UP000265916"/>
    </source>
</evidence>
<sequence>MQNYFLPLLALGALISIIGGAIYLEDLSHVFYYLFNYDFNSLRFVDRLTVYTYAESFIWTCLVSYLVTFKLRKRESPWTYPILILCTVIMSLAIANAWIMKFYGNFDLEKFITLSIILGIALTYLMLTYDYALSTPFEANEFMKSIVLLTFGVIIYSIAVSIASPIVRIHGYPDYALVLVKNWVYVFVLFAVVKLIKGMRS</sequence>
<dbReference type="RefSeq" id="WP_119530927.1">
    <property type="nucleotide sequence ID" value="NZ_JBHSSP010000045.1"/>
</dbReference>
<feature type="transmembrane region" description="Helical" evidence="1">
    <location>
        <begin position="175"/>
        <end position="196"/>
    </location>
</feature>
<accession>A0A3A1YS07</accession>
<evidence type="ECO:0000256" key="1">
    <source>
        <dbReference type="SAM" id="Phobius"/>
    </source>
</evidence>
<evidence type="ECO:0000313" key="2">
    <source>
        <dbReference type="EMBL" id="RIY38807.1"/>
    </source>
</evidence>
<feature type="transmembrane region" description="Helical" evidence="1">
    <location>
        <begin position="48"/>
        <end position="68"/>
    </location>
</feature>
<keyword evidence="3" id="KW-1185">Reference proteome</keyword>
<organism evidence="2 3">
    <name type="scientific">Psittacicella hinzii</name>
    <dbReference type="NCBI Taxonomy" id="2028575"/>
    <lineage>
        <taxon>Bacteria</taxon>
        <taxon>Pseudomonadati</taxon>
        <taxon>Pseudomonadota</taxon>
        <taxon>Gammaproteobacteria</taxon>
        <taxon>Pasteurellales</taxon>
        <taxon>Psittacicellaceae</taxon>
        <taxon>Psittacicella</taxon>
    </lineage>
</organism>
<protein>
    <submittedName>
        <fullName evidence="2">Uncharacterized protein</fullName>
    </submittedName>
</protein>
<keyword evidence="1" id="KW-1133">Transmembrane helix</keyword>